<dbReference type="InterPro" id="IPR054256">
    <property type="entry name" value="DUF6987"/>
</dbReference>
<protein>
    <recommendedName>
        <fullName evidence="2">DUF6987 domain-containing protein</fullName>
    </recommendedName>
</protein>
<evidence type="ECO:0000313" key="3">
    <source>
        <dbReference type="EMBL" id="KOS47954.1"/>
    </source>
</evidence>
<dbReference type="Proteomes" id="UP000037696">
    <property type="component" value="Unassembled WGS sequence"/>
</dbReference>
<name>A0A0M8PG41_9EURO</name>
<proteinExistence type="predicted"/>
<feature type="domain" description="DUF6987" evidence="2">
    <location>
        <begin position="2"/>
        <end position="92"/>
    </location>
</feature>
<dbReference type="PANTHER" id="PTHR39461:SF1">
    <property type="entry name" value="LEA DOMAIN PROTEIN (AFU_ORTHOLOGUE AFUA_8G04920)"/>
    <property type="match status" value="1"/>
</dbReference>
<keyword evidence="1" id="KW-0472">Membrane</keyword>
<dbReference type="Pfam" id="PF22485">
    <property type="entry name" value="DUF6987"/>
    <property type="match status" value="1"/>
</dbReference>
<organism evidence="3 4">
    <name type="scientific">Penicillium nordicum</name>
    <dbReference type="NCBI Taxonomy" id="229535"/>
    <lineage>
        <taxon>Eukaryota</taxon>
        <taxon>Fungi</taxon>
        <taxon>Dikarya</taxon>
        <taxon>Ascomycota</taxon>
        <taxon>Pezizomycotina</taxon>
        <taxon>Eurotiomycetes</taxon>
        <taxon>Eurotiomycetidae</taxon>
        <taxon>Eurotiales</taxon>
        <taxon>Aspergillaceae</taxon>
        <taxon>Penicillium</taxon>
    </lineage>
</organism>
<dbReference type="STRING" id="229535.A0A0M8PG41"/>
<accession>A0A0M8PG41</accession>
<evidence type="ECO:0000313" key="4">
    <source>
        <dbReference type="Proteomes" id="UP000037696"/>
    </source>
</evidence>
<dbReference type="AlphaFoldDB" id="A0A0M8PG41"/>
<keyword evidence="4" id="KW-1185">Reference proteome</keyword>
<dbReference type="PANTHER" id="PTHR39461">
    <property type="entry name" value="LEA DOMAIN PROTEIN (AFU_ORTHOLOGUE AFUA_8G04920)"/>
    <property type="match status" value="1"/>
</dbReference>
<dbReference type="OrthoDB" id="3937590at2759"/>
<evidence type="ECO:0000256" key="1">
    <source>
        <dbReference type="SAM" id="Phobius"/>
    </source>
</evidence>
<reference evidence="3 4" key="1">
    <citation type="submission" date="2015-08" db="EMBL/GenBank/DDBJ databases">
        <title>Genome sequencing of Penicillium nordicum.</title>
        <authorList>
            <person name="Nguyen H.D."/>
            <person name="Seifert K.A."/>
        </authorList>
    </citation>
    <scope>NUCLEOTIDE SEQUENCE [LARGE SCALE GENOMIC DNA]</scope>
    <source>
        <strain evidence="3 4">DAOMC 185683</strain>
    </source>
</reference>
<gene>
    <name evidence="3" type="ORF">ACN38_g1030</name>
</gene>
<comment type="caution">
    <text evidence="3">The sequence shown here is derived from an EMBL/GenBank/DDBJ whole genome shotgun (WGS) entry which is preliminary data.</text>
</comment>
<sequence length="102" mass="10464">MIKELTGTVIKTIDNGKGRVADMPYAEKKLNTLWGLLSEPLFQIIAAVGLLLNGVLGLVGRLLDGLGLGGLLNGLLGSIGLDKLINGLGLGSLTDALGLGKK</sequence>
<keyword evidence="1" id="KW-0812">Transmembrane</keyword>
<keyword evidence="1" id="KW-1133">Transmembrane helix</keyword>
<dbReference type="EMBL" id="LHQQ01000010">
    <property type="protein sequence ID" value="KOS47954.1"/>
    <property type="molecule type" value="Genomic_DNA"/>
</dbReference>
<feature type="transmembrane region" description="Helical" evidence="1">
    <location>
        <begin position="41"/>
        <end position="63"/>
    </location>
</feature>
<evidence type="ECO:0000259" key="2">
    <source>
        <dbReference type="Pfam" id="PF22485"/>
    </source>
</evidence>